<evidence type="ECO:0000313" key="9">
    <source>
        <dbReference type="EMBL" id="GMH87844.1"/>
    </source>
</evidence>
<dbReference type="GO" id="GO:0008330">
    <property type="term" value="F:protein tyrosine/threonine phosphatase activity"/>
    <property type="evidence" value="ECO:0007669"/>
    <property type="project" value="TreeGrafter"/>
</dbReference>
<dbReference type="GO" id="GO:0043409">
    <property type="term" value="P:negative regulation of MAPK cascade"/>
    <property type="evidence" value="ECO:0007669"/>
    <property type="project" value="TreeGrafter"/>
</dbReference>
<dbReference type="GO" id="GO:0033550">
    <property type="term" value="F:MAP kinase tyrosine phosphatase activity"/>
    <property type="evidence" value="ECO:0007669"/>
    <property type="project" value="TreeGrafter"/>
</dbReference>
<dbReference type="EC" id="3.1.3.48" evidence="2"/>
<feature type="region of interest" description="Disordered" evidence="6">
    <location>
        <begin position="167"/>
        <end position="200"/>
    </location>
</feature>
<evidence type="ECO:0000256" key="4">
    <source>
        <dbReference type="ARBA" id="ARBA00022912"/>
    </source>
</evidence>
<dbReference type="SUPFAM" id="SSF52799">
    <property type="entry name" value="(Phosphotyrosine protein) phosphatases II"/>
    <property type="match status" value="1"/>
</dbReference>
<feature type="compositionally biased region" description="Basic and acidic residues" evidence="6">
    <location>
        <begin position="546"/>
        <end position="562"/>
    </location>
</feature>
<dbReference type="SMART" id="SM00195">
    <property type="entry name" value="DSPc"/>
    <property type="match status" value="1"/>
</dbReference>
<reference evidence="10" key="1">
    <citation type="journal article" date="2023" name="Commun. Biol.">
        <title>Genome analysis of Parmales, the sister group of diatoms, reveals the evolutionary specialization of diatoms from phago-mixotrophs to photoautotrophs.</title>
        <authorList>
            <person name="Ban H."/>
            <person name="Sato S."/>
            <person name="Yoshikawa S."/>
            <person name="Yamada K."/>
            <person name="Nakamura Y."/>
            <person name="Ichinomiya M."/>
            <person name="Sato N."/>
            <person name="Blanc-Mathieu R."/>
            <person name="Endo H."/>
            <person name="Kuwata A."/>
            <person name="Ogata H."/>
        </authorList>
    </citation>
    <scope>NUCLEOTIDE SEQUENCE [LARGE SCALE GENOMIC DNA]</scope>
</reference>
<comment type="caution">
    <text evidence="9">The sequence shown here is derived from an EMBL/GenBank/DDBJ whole genome shotgun (WGS) entry which is preliminary data.</text>
</comment>
<feature type="compositionally biased region" description="Basic residues" evidence="6">
    <location>
        <begin position="563"/>
        <end position="576"/>
    </location>
</feature>
<dbReference type="PANTHER" id="PTHR10159:SF519">
    <property type="entry name" value="DUAL SPECIFICITY PROTEIN PHOSPHATASE MPK3"/>
    <property type="match status" value="1"/>
</dbReference>
<feature type="domain" description="Tyrosine-protein phosphatase" evidence="7">
    <location>
        <begin position="327"/>
        <end position="468"/>
    </location>
</feature>
<evidence type="ECO:0000313" key="10">
    <source>
        <dbReference type="Proteomes" id="UP001162640"/>
    </source>
</evidence>
<dbReference type="PANTHER" id="PTHR10159">
    <property type="entry name" value="DUAL SPECIFICITY PROTEIN PHOSPHATASE"/>
    <property type="match status" value="1"/>
</dbReference>
<keyword evidence="5" id="KW-0175">Coiled coil</keyword>
<dbReference type="Pfam" id="PF00782">
    <property type="entry name" value="DSPc"/>
    <property type="match status" value="1"/>
</dbReference>
<feature type="region of interest" description="Disordered" evidence="6">
    <location>
        <begin position="543"/>
        <end position="576"/>
    </location>
</feature>
<dbReference type="GO" id="GO:0005737">
    <property type="term" value="C:cytoplasm"/>
    <property type="evidence" value="ECO:0007669"/>
    <property type="project" value="TreeGrafter"/>
</dbReference>
<dbReference type="Gene3D" id="3.90.190.10">
    <property type="entry name" value="Protein tyrosine phosphatase superfamily"/>
    <property type="match status" value="1"/>
</dbReference>
<keyword evidence="3" id="KW-0378">Hydrolase</keyword>
<evidence type="ECO:0000256" key="5">
    <source>
        <dbReference type="SAM" id="Coils"/>
    </source>
</evidence>
<feature type="compositionally biased region" description="Basic and acidic residues" evidence="6">
    <location>
        <begin position="172"/>
        <end position="184"/>
    </location>
</feature>
<evidence type="ECO:0000256" key="2">
    <source>
        <dbReference type="ARBA" id="ARBA00013064"/>
    </source>
</evidence>
<name>A0A9W7EP62_9STRA</name>
<dbReference type="GO" id="GO:0017017">
    <property type="term" value="F:MAP kinase tyrosine/serine/threonine phosphatase activity"/>
    <property type="evidence" value="ECO:0007669"/>
    <property type="project" value="TreeGrafter"/>
</dbReference>
<gene>
    <name evidence="9" type="ORF">TL16_g10982</name>
</gene>
<dbReference type="InterPro" id="IPR029021">
    <property type="entry name" value="Prot-tyrosine_phosphatase-like"/>
</dbReference>
<comment type="similarity">
    <text evidence="1">Belongs to the protein-tyrosine phosphatase family. Non-receptor class dual specificity subfamily.</text>
</comment>
<dbReference type="PROSITE" id="PS50054">
    <property type="entry name" value="TYR_PHOSPHATASE_DUAL"/>
    <property type="match status" value="1"/>
</dbReference>
<sequence>MDYHSWSSARKTHKNFLQEEKQDYLGKVRKRKIFVTVEEDKPPMNPRDNIFNVDPKEETSQQAVTAWMTKDSMVGLMKHSVHMSSGKAGKSKAKKAASGSMALGEDEVFDPFNPHDNLKVNGGPIPYSKFHKLKKKKVYEETSGPMIEESMAAFADDKDDEDELDFDQYGDGIERPKKVKGMSDKRKRAALTRGQQNPADQMRAELEYKANLENYKKVKGVETEDTIDHTKVASYGSVDVRRKKEGDESSDIKVIDEDALLEIQNQIEEERNEKMREVAEKELVQKEMQLVGRRIGEMDFERNKGFVHKVASLAKRTVKSARGNFEEPTKVMPFLWLGNSNTAHNKQLMVKLGVTHVLNTAIEVDNAFPELFVYSKIGLADHEDQEMDGVFEHAFKFINRVRDCGGRVLVHCTAGVSRAASIVLGYIVQEEEQLLVDAYSLLRLMRPIVDPNENFMYHLALLEMNSHEVTSVAFHKSWKFYKYTQLKSGADDAWEGGPVARKQGVGLFVMSVFRKLGVPKKKSLSTRLMDFLFNSYHNAKTQQRQAAERAAKLRSKQSEKNTKNKKKSGGKKPPGK</sequence>
<dbReference type="AlphaFoldDB" id="A0A9W7EP62"/>
<dbReference type="InterPro" id="IPR000387">
    <property type="entry name" value="Tyr_Pase_dom"/>
</dbReference>
<dbReference type="CDD" id="cd14498">
    <property type="entry name" value="DSP"/>
    <property type="match status" value="1"/>
</dbReference>
<dbReference type="Proteomes" id="UP001162640">
    <property type="component" value="Unassembled WGS sequence"/>
</dbReference>
<feature type="coiled-coil region" evidence="5">
    <location>
        <begin position="253"/>
        <end position="287"/>
    </location>
</feature>
<evidence type="ECO:0000256" key="3">
    <source>
        <dbReference type="ARBA" id="ARBA00022801"/>
    </source>
</evidence>
<protein>
    <recommendedName>
        <fullName evidence="2">protein-tyrosine-phosphatase</fullName>
        <ecNumber evidence="2">3.1.3.48</ecNumber>
    </recommendedName>
</protein>
<evidence type="ECO:0000256" key="6">
    <source>
        <dbReference type="SAM" id="MobiDB-lite"/>
    </source>
</evidence>
<evidence type="ECO:0000256" key="1">
    <source>
        <dbReference type="ARBA" id="ARBA00008601"/>
    </source>
</evidence>
<evidence type="ECO:0000259" key="7">
    <source>
        <dbReference type="PROSITE" id="PS50054"/>
    </source>
</evidence>
<proteinExistence type="inferred from homology"/>
<feature type="domain" description="Tyrosine specific protein phosphatases" evidence="8">
    <location>
        <begin position="392"/>
        <end position="447"/>
    </location>
</feature>
<evidence type="ECO:0000259" key="8">
    <source>
        <dbReference type="PROSITE" id="PS50056"/>
    </source>
</evidence>
<accession>A0A9W7EP62</accession>
<keyword evidence="4" id="KW-0904">Protein phosphatase</keyword>
<dbReference type="InterPro" id="IPR000340">
    <property type="entry name" value="Dual-sp_phosphatase_cat-dom"/>
</dbReference>
<dbReference type="PROSITE" id="PS50056">
    <property type="entry name" value="TYR_PHOSPHATASE_2"/>
    <property type="match status" value="1"/>
</dbReference>
<dbReference type="InterPro" id="IPR020422">
    <property type="entry name" value="TYR_PHOSPHATASE_DUAL_dom"/>
</dbReference>
<dbReference type="EMBL" id="BLQM01000401">
    <property type="protein sequence ID" value="GMH87844.1"/>
    <property type="molecule type" value="Genomic_DNA"/>
</dbReference>
<organism evidence="9 10">
    <name type="scientific">Triparma laevis f. inornata</name>
    <dbReference type="NCBI Taxonomy" id="1714386"/>
    <lineage>
        <taxon>Eukaryota</taxon>
        <taxon>Sar</taxon>
        <taxon>Stramenopiles</taxon>
        <taxon>Ochrophyta</taxon>
        <taxon>Bolidophyceae</taxon>
        <taxon>Parmales</taxon>
        <taxon>Triparmaceae</taxon>
        <taxon>Triparma</taxon>
    </lineage>
</organism>